<evidence type="ECO:0000256" key="2">
    <source>
        <dbReference type="ARBA" id="ARBA00023015"/>
    </source>
</evidence>
<dbReference type="PANTHER" id="PTHR30537:SF74">
    <property type="entry name" value="HTH-TYPE TRANSCRIPTIONAL REGULATOR TRPI"/>
    <property type="match status" value="1"/>
</dbReference>
<proteinExistence type="inferred from homology"/>
<comment type="similarity">
    <text evidence="1">Belongs to the LysR transcriptional regulatory family.</text>
</comment>
<feature type="domain" description="HTH lysR-type" evidence="5">
    <location>
        <begin position="6"/>
        <end position="63"/>
    </location>
</feature>
<dbReference type="InterPro" id="IPR000847">
    <property type="entry name" value="LysR_HTH_N"/>
</dbReference>
<reference evidence="6 7" key="1">
    <citation type="submission" date="2019-03" db="EMBL/GenBank/DDBJ databases">
        <title>Genomic Encyclopedia of Type Strains, Phase IV (KMG-IV): sequencing the most valuable type-strain genomes for metagenomic binning, comparative biology and taxonomic classification.</title>
        <authorList>
            <person name="Goeker M."/>
        </authorList>
    </citation>
    <scope>NUCLEOTIDE SEQUENCE [LARGE SCALE GENOMIC DNA]</scope>
    <source>
        <strain evidence="6 7">DSM 100048</strain>
    </source>
</reference>
<dbReference type="OrthoDB" id="5526340at2"/>
<dbReference type="SUPFAM" id="SSF53850">
    <property type="entry name" value="Periplasmic binding protein-like II"/>
    <property type="match status" value="1"/>
</dbReference>
<sequence length="311" mass="34663">MARNLPPLRALRVFEAAARHCSLTLAAEELHITHSAVSQQIRSLEDYFGQPLFTREARGVTLLPQARAFYDEIQACLLRIESAAAELRPAHRPSLRVCATPSLAMKWLIPKLPAFQQAHSDVDIELSTLDQRSMDRSLNTADIVIRDTPAQWPGHTCLKFQEDFCVVVAAPRFLQRHRIRSPMDCIAHPLLKVSGQTGDWQQWLTLAGVDAPSALPGATFDHQLLCIQAASNEFGLALSPWSLLEEDMQTGRLCPVFAEPLLPNTGLYAIYRTDSAITEPIQRFVEWMATQGNAGHPSDFLLTHSRSGHRS</sequence>
<dbReference type="AlphaFoldDB" id="A0A4R3UWT0"/>
<dbReference type="PANTHER" id="PTHR30537">
    <property type="entry name" value="HTH-TYPE TRANSCRIPTIONAL REGULATOR"/>
    <property type="match status" value="1"/>
</dbReference>
<dbReference type="InterPro" id="IPR036390">
    <property type="entry name" value="WH_DNA-bd_sf"/>
</dbReference>
<dbReference type="Gene3D" id="3.40.190.10">
    <property type="entry name" value="Periplasmic binding protein-like II"/>
    <property type="match status" value="2"/>
</dbReference>
<keyword evidence="4" id="KW-0804">Transcription</keyword>
<name>A0A4R3UWT0_9BURK</name>
<dbReference type="Gene3D" id="1.10.10.10">
    <property type="entry name" value="Winged helix-like DNA-binding domain superfamily/Winged helix DNA-binding domain"/>
    <property type="match status" value="1"/>
</dbReference>
<keyword evidence="2" id="KW-0805">Transcription regulation</keyword>
<dbReference type="EMBL" id="SMBX01000008">
    <property type="protein sequence ID" value="TCU95243.1"/>
    <property type="molecule type" value="Genomic_DNA"/>
</dbReference>
<dbReference type="Proteomes" id="UP000294692">
    <property type="component" value="Unassembled WGS sequence"/>
</dbReference>
<dbReference type="GO" id="GO:0043565">
    <property type="term" value="F:sequence-specific DNA binding"/>
    <property type="evidence" value="ECO:0007669"/>
    <property type="project" value="TreeGrafter"/>
</dbReference>
<evidence type="ECO:0000259" key="5">
    <source>
        <dbReference type="PROSITE" id="PS50931"/>
    </source>
</evidence>
<dbReference type="GO" id="GO:0006351">
    <property type="term" value="P:DNA-templated transcription"/>
    <property type="evidence" value="ECO:0007669"/>
    <property type="project" value="TreeGrafter"/>
</dbReference>
<dbReference type="SUPFAM" id="SSF46785">
    <property type="entry name" value="Winged helix' DNA-binding domain"/>
    <property type="match status" value="1"/>
</dbReference>
<comment type="caution">
    <text evidence="6">The sequence shown here is derived from an EMBL/GenBank/DDBJ whole genome shotgun (WGS) entry which is preliminary data.</text>
</comment>
<dbReference type="Pfam" id="PF03466">
    <property type="entry name" value="LysR_substrate"/>
    <property type="match status" value="1"/>
</dbReference>
<organism evidence="6 7">
    <name type="scientific">Paracandidimonas soli</name>
    <dbReference type="NCBI Taxonomy" id="1917182"/>
    <lineage>
        <taxon>Bacteria</taxon>
        <taxon>Pseudomonadati</taxon>
        <taxon>Pseudomonadota</taxon>
        <taxon>Betaproteobacteria</taxon>
        <taxon>Burkholderiales</taxon>
        <taxon>Alcaligenaceae</taxon>
        <taxon>Paracandidimonas</taxon>
    </lineage>
</organism>
<dbReference type="Pfam" id="PF00126">
    <property type="entry name" value="HTH_1"/>
    <property type="match status" value="1"/>
</dbReference>
<protein>
    <submittedName>
        <fullName evidence="6">LysR family glycine cleavage system transcriptional activator</fullName>
    </submittedName>
</protein>
<keyword evidence="3" id="KW-0238">DNA-binding</keyword>
<evidence type="ECO:0000313" key="7">
    <source>
        <dbReference type="Proteomes" id="UP000294692"/>
    </source>
</evidence>
<evidence type="ECO:0000256" key="3">
    <source>
        <dbReference type="ARBA" id="ARBA00023125"/>
    </source>
</evidence>
<evidence type="ECO:0000313" key="6">
    <source>
        <dbReference type="EMBL" id="TCU95243.1"/>
    </source>
</evidence>
<evidence type="ECO:0000256" key="1">
    <source>
        <dbReference type="ARBA" id="ARBA00009437"/>
    </source>
</evidence>
<accession>A0A4R3UWT0</accession>
<dbReference type="PROSITE" id="PS50931">
    <property type="entry name" value="HTH_LYSR"/>
    <property type="match status" value="1"/>
</dbReference>
<dbReference type="InterPro" id="IPR005119">
    <property type="entry name" value="LysR_subst-bd"/>
</dbReference>
<dbReference type="InterPro" id="IPR036388">
    <property type="entry name" value="WH-like_DNA-bd_sf"/>
</dbReference>
<dbReference type="InterPro" id="IPR058163">
    <property type="entry name" value="LysR-type_TF_proteobact-type"/>
</dbReference>
<gene>
    <name evidence="6" type="ORF">EV686_10886</name>
</gene>
<dbReference type="RefSeq" id="WP_132477688.1">
    <property type="nucleotide sequence ID" value="NZ_JBEBWM010000018.1"/>
</dbReference>
<evidence type="ECO:0000256" key="4">
    <source>
        <dbReference type="ARBA" id="ARBA00023163"/>
    </source>
</evidence>
<dbReference type="GO" id="GO:0003700">
    <property type="term" value="F:DNA-binding transcription factor activity"/>
    <property type="evidence" value="ECO:0007669"/>
    <property type="project" value="InterPro"/>
</dbReference>
<keyword evidence="7" id="KW-1185">Reference proteome</keyword>
<dbReference type="PRINTS" id="PR00039">
    <property type="entry name" value="HTHLYSR"/>
</dbReference>
<dbReference type="CDD" id="cd08432">
    <property type="entry name" value="PBP2_GcdR_TrpI_HvrB_AmpR_like"/>
    <property type="match status" value="1"/>
</dbReference>